<reference evidence="2 3" key="1">
    <citation type="journal article" date="2018" name="Nat. Ecol. Evol.">
        <title>Shark genomes provide insights into elasmobranch evolution and the origin of vertebrates.</title>
        <authorList>
            <person name="Hara Y"/>
            <person name="Yamaguchi K"/>
            <person name="Onimaru K"/>
            <person name="Kadota M"/>
            <person name="Koyanagi M"/>
            <person name="Keeley SD"/>
            <person name="Tatsumi K"/>
            <person name="Tanaka K"/>
            <person name="Motone F"/>
            <person name="Kageyama Y"/>
            <person name="Nozu R"/>
            <person name="Adachi N"/>
            <person name="Nishimura O"/>
            <person name="Nakagawa R"/>
            <person name="Tanegashima C"/>
            <person name="Kiyatake I"/>
            <person name="Matsumoto R"/>
            <person name="Murakumo K"/>
            <person name="Nishida K"/>
            <person name="Terakita A"/>
            <person name="Kuratani S"/>
            <person name="Sato K"/>
            <person name="Hyodo S Kuraku.S."/>
        </authorList>
    </citation>
    <scope>NUCLEOTIDE SEQUENCE [LARGE SCALE GENOMIC DNA]</scope>
</reference>
<gene>
    <name evidence="2" type="ORF">scyTo_0018702</name>
</gene>
<dbReference type="OMA" id="TEMTHQQ"/>
<feature type="compositionally biased region" description="Pro residues" evidence="1">
    <location>
        <begin position="21"/>
        <end position="41"/>
    </location>
</feature>
<evidence type="ECO:0000256" key="1">
    <source>
        <dbReference type="SAM" id="MobiDB-lite"/>
    </source>
</evidence>
<dbReference type="OrthoDB" id="9944956at2759"/>
<dbReference type="AlphaFoldDB" id="A0A401Q154"/>
<organism evidence="2 3">
    <name type="scientific">Scyliorhinus torazame</name>
    <name type="common">Cloudy catshark</name>
    <name type="synonym">Catulus torazame</name>
    <dbReference type="NCBI Taxonomy" id="75743"/>
    <lineage>
        <taxon>Eukaryota</taxon>
        <taxon>Metazoa</taxon>
        <taxon>Chordata</taxon>
        <taxon>Craniata</taxon>
        <taxon>Vertebrata</taxon>
        <taxon>Chondrichthyes</taxon>
        <taxon>Elasmobranchii</taxon>
        <taxon>Galeomorphii</taxon>
        <taxon>Galeoidea</taxon>
        <taxon>Carcharhiniformes</taxon>
        <taxon>Scyliorhinidae</taxon>
        <taxon>Scyliorhinus</taxon>
    </lineage>
</organism>
<proteinExistence type="predicted"/>
<keyword evidence="3" id="KW-1185">Reference proteome</keyword>
<accession>A0A401Q154</accession>
<comment type="caution">
    <text evidence="2">The sequence shown here is derived from an EMBL/GenBank/DDBJ whole genome shotgun (WGS) entry which is preliminary data.</text>
</comment>
<evidence type="ECO:0000313" key="3">
    <source>
        <dbReference type="Proteomes" id="UP000288216"/>
    </source>
</evidence>
<name>A0A401Q154_SCYTO</name>
<feature type="region of interest" description="Disordered" evidence="1">
    <location>
        <begin position="1"/>
        <end position="51"/>
    </location>
</feature>
<dbReference type="Proteomes" id="UP000288216">
    <property type="component" value="Unassembled WGS sequence"/>
</dbReference>
<sequence length="223" mass="23696">MAEFGRTAGVGSAAGLNGSAPQPPPYDLNPPPYSAASPPYPSVHQRAEKHASTGYQNNYPAAMPYSPYPAYPAVPQVSYAPPQYPGYQKSPVIYVPQSTGVAALPTLPSIVYQQHPSSICVVNPQNHATTYVVNQQQLGSTYVVNQQHPSAPMVLIQPGNAARGNHIIYGNPRAMVSQQTTSLIKGLATSVLSDVEHAFNPKPGYKGKQVTIQTGGNGVIIYK</sequence>
<evidence type="ECO:0000313" key="2">
    <source>
        <dbReference type="EMBL" id="GCB79115.1"/>
    </source>
</evidence>
<dbReference type="EMBL" id="BFAA01013274">
    <property type="protein sequence ID" value="GCB79115.1"/>
    <property type="molecule type" value="Genomic_DNA"/>
</dbReference>
<protein>
    <submittedName>
        <fullName evidence="2">Uncharacterized protein</fullName>
    </submittedName>
</protein>